<name>A0A816LZE8_BRANA</name>
<sequence length="68" mass="7972">EYRHSNDQRELRVNRLALTPRTEASSTVPLQFNTTEENSERNMARRKEGHTTITTKWPTTKAARTERT</sequence>
<organism evidence="2">
    <name type="scientific">Brassica napus</name>
    <name type="common">Rape</name>
    <dbReference type="NCBI Taxonomy" id="3708"/>
    <lineage>
        <taxon>Eukaryota</taxon>
        <taxon>Viridiplantae</taxon>
        <taxon>Streptophyta</taxon>
        <taxon>Embryophyta</taxon>
        <taxon>Tracheophyta</taxon>
        <taxon>Spermatophyta</taxon>
        <taxon>Magnoliopsida</taxon>
        <taxon>eudicotyledons</taxon>
        <taxon>Gunneridae</taxon>
        <taxon>Pentapetalae</taxon>
        <taxon>rosids</taxon>
        <taxon>malvids</taxon>
        <taxon>Brassicales</taxon>
        <taxon>Brassicaceae</taxon>
        <taxon>Brassiceae</taxon>
        <taxon>Brassica</taxon>
    </lineage>
</organism>
<feature type="compositionally biased region" description="Low complexity" evidence="1">
    <location>
        <begin position="51"/>
        <end position="60"/>
    </location>
</feature>
<feature type="non-terminal residue" evidence="2">
    <location>
        <position position="1"/>
    </location>
</feature>
<dbReference type="EMBL" id="HG994371">
    <property type="protein sequence ID" value="CAF1965151.1"/>
    <property type="molecule type" value="Genomic_DNA"/>
</dbReference>
<accession>A0A816LZE8</accession>
<protein>
    <submittedName>
        <fullName evidence="2">(rape) hypothetical protein</fullName>
    </submittedName>
</protein>
<evidence type="ECO:0000256" key="1">
    <source>
        <dbReference type="SAM" id="MobiDB-lite"/>
    </source>
</evidence>
<proteinExistence type="predicted"/>
<gene>
    <name evidence="2" type="ORF">DARMORV10_C07P13310.1</name>
</gene>
<feature type="compositionally biased region" description="Basic and acidic residues" evidence="1">
    <location>
        <begin position="38"/>
        <end position="50"/>
    </location>
</feature>
<feature type="region of interest" description="Disordered" evidence="1">
    <location>
        <begin position="33"/>
        <end position="68"/>
    </location>
</feature>
<reference evidence="2" key="1">
    <citation type="submission" date="2021-01" db="EMBL/GenBank/DDBJ databases">
        <authorList>
            <consortium name="Genoscope - CEA"/>
            <person name="William W."/>
        </authorList>
    </citation>
    <scope>NUCLEOTIDE SEQUENCE</scope>
</reference>
<evidence type="ECO:0000313" key="2">
    <source>
        <dbReference type="EMBL" id="CAF1965151.1"/>
    </source>
</evidence>
<dbReference type="Proteomes" id="UP001295469">
    <property type="component" value="Chromosome C07"/>
</dbReference>
<dbReference type="AlphaFoldDB" id="A0A816LZE8"/>